<evidence type="ECO:0008006" key="3">
    <source>
        <dbReference type="Google" id="ProtNLM"/>
    </source>
</evidence>
<sequence length="77" mass="8462">MGSQSLDILTVYRPSGNDPEADALLLDGFKALATRSNTLIVEDFNVPTIHWISSSADCSESAFDHQLLHITQYLPLT</sequence>
<evidence type="ECO:0000313" key="1">
    <source>
        <dbReference type="EMBL" id="VDN23870.1"/>
    </source>
</evidence>
<dbReference type="EMBL" id="UYRU01073805">
    <property type="protein sequence ID" value="VDN23870.1"/>
    <property type="molecule type" value="Genomic_DNA"/>
</dbReference>
<organism evidence="1 2">
    <name type="scientific">Dibothriocephalus latus</name>
    <name type="common">Fish tapeworm</name>
    <name type="synonym">Diphyllobothrium latum</name>
    <dbReference type="NCBI Taxonomy" id="60516"/>
    <lineage>
        <taxon>Eukaryota</taxon>
        <taxon>Metazoa</taxon>
        <taxon>Spiralia</taxon>
        <taxon>Lophotrochozoa</taxon>
        <taxon>Platyhelminthes</taxon>
        <taxon>Cestoda</taxon>
        <taxon>Eucestoda</taxon>
        <taxon>Diphyllobothriidea</taxon>
        <taxon>Diphyllobothriidae</taxon>
        <taxon>Dibothriocephalus</taxon>
    </lineage>
</organism>
<protein>
    <recommendedName>
        <fullName evidence="3">Endonuclease/exonuclease/phosphatase domain-containing protein</fullName>
    </recommendedName>
</protein>
<name>A0A3P7MCD1_DIBLA</name>
<keyword evidence="2" id="KW-1185">Reference proteome</keyword>
<evidence type="ECO:0000313" key="2">
    <source>
        <dbReference type="Proteomes" id="UP000281553"/>
    </source>
</evidence>
<proteinExistence type="predicted"/>
<accession>A0A3P7MCD1</accession>
<dbReference type="AlphaFoldDB" id="A0A3P7MCD1"/>
<gene>
    <name evidence="1" type="ORF">DILT_LOCUS14336</name>
</gene>
<reference evidence="1 2" key="1">
    <citation type="submission" date="2018-11" db="EMBL/GenBank/DDBJ databases">
        <authorList>
            <consortium name="Pathogen Informatics"/>
        </authorList>
    </citation>
    <scope>NUCLEOTIDE SEQUENCE [LARGE SCALE GENOMIC DNA]</scope>
</reference>
<dbReference type="Proteomes" id="UP000281553">
    <property type="component" value="Unassembled WGS sequence"/>
</dbReference>